<proteinExistence type="predicted"/>
<dbReference type="Proteomes" id="UP001054945">
    <property type="component" value="Unassembled WGS sequence"/>
</dbReference>
<keyword evidence="2" id="KW-1185">Reference proteome</keyword>
<protein>
    <submittedName>
        <fullName evidence="1">Uncharacterized protein</fullName>
    </submittedName>
</protein>
<dbReference type="AlphaFoldDB" id="A0AAV4TD42"/>
<gene>
    <name evidence="1" type="ORF">CEXT_152751</name>
</gene>
<sequence length="174" mass="19771">MGMREEGPSRSRESNVRIEALEQQSFKSDKDSFPRNAKTILKQTSQDLSEAISPLRRENLSDKTHLRLFSLFDILSGNAIDISLSIALPLPHPKQSKSPSLSKTMDDRAPRFIQGRNHGDGEEGLPRTRNRMFELKHWKFTEGHSCHTVFCLLLNPRRDVLVTAQTSSQTSRAE</sequence>
<comment type="caution">
    <text evidence="1">The sequence shown here is derived from an EMBL/GenBank/DDBJ whole genome shotgun (WGS) entry which is preliminary data.</text>
</comment>
<name>A0AAV4TD42_CAEEX</name>
<reference evidence="1 2" key="1">
    <citation type="submission" date="2021-06" db="EMBL/GenBank/DDBJ databases">
        <title>Caerostris extrusa draft genome.</title>
        <authorList>
            <person name="Kono N."/>
            <person name="Arakawa K."/>
        </authorList>
    </citation>
    <scope>NUCLEOTIDE SEQUENCE [LARGE SCALE GENOMIC DNA]</scope>
</reference>
<evidence type="ECO:0000313" key="1">
    <source>
        <dbReference type="EMBL" id="GIY43119.1"/>
    </source>
</evidence>
<dbReference type="EMBL" id="BPLR01010933">
    <property type="protein sequence ID" value="GIY43119.1"/>
    <property type="molecule type" value="Genomic_DNA"/>
</dbReference>
<organism evidence="1 2">
    <name type="scientific">Caerostris extrusa</name>
    <name type="common">Bark spider</name>
    <name type="synonym">Caerostris bankana</name>
    <dbReference type="NCBI Taxonomy" id="172846"/>
    <lineage>
        <taxon>Eukaryota</taxon>
        <taxon>Metazoa</taxon>
        <taxon>Ecdysozoa</taxon>
        <taxon>Arthropoda</taxon>
        <taxon>Chelicerata</taxon>
        <taxon>Arachnida</taxon>
        <taxon>Araneae</taxon>
        <taxon>Araneomorphae</taxon>
        <taxon>Entelegynae</taxon>
        <taxon>Araneoidea</taxon>
        <taxon>Araneidae</taxon>
        <taxon>Caerostris</taxon>
    </lineage>
</organism>
<accession>A0AAV4TD42</accession>
<evidence type="ECO:0000313" key="2">
    <source>
        <dbReference type="Proteomes" id="UP001054945"/>
    </source>
</evidence>